<evidence type="ECO:0000256" key="6">
    <source>
        <dbReference type="ARBA" id="ARBA00037941"/>
    </source>
</evidence>
<comment type="caution">
    <text evidence="10">The sequence shown here is derived from an EMBL/GenBank/DDBJ whole genome shotgun (WGS) entry which is preliminary data.</text>
</comment>
<dbReference type="GO" id="GO:0005737">
    <property type="term" value="C:cytoplasm"/>
    <property type="evidence" value="ECO:0007669"/>
    <property type="project" value="TreeGrafter"/>
</dbReference>
<dbReference type="Proteomes" id="UP000322899">
    <property type="component" value="Unassembled WGS sequence"/>
</dbReference>
<dbReference type="SUPFAM" id="SSF51905">
    <property type="entry name" value="FAD/NAD(P)-binding domain"/>
    <property type="match status" value="1"/>
</dbReference>
<dbReference type="InterPro" id="IPR006076">
    <property type="entry name" value="FAD-dep_OxRdtase"/>
</dbReference>
<keyword evidence="2" id="KW-0285">Flavoprotein</keyword>
<evidence type="ECO:0000256" key="4">
    <source>
        <dbReference type="ARBA" id="ARBA00023002"/>
    </source>
</evidence>
<evidence type="ECO:0000313" key="13">
    <source>
        <dbReference type="EMBL" id="KAA0175432.1"/>
    </source>
</evidence>
<dbReference type="Proteomes" id="UP000323011">
    <property type="component" value="Unassembled WGS sequence"/>
</dbReference>
<evidence type="ECO:0000313" key="10">
    <source>
        <dbReference type="EMBL" id="KAA0150683.1"/>
    </source>
</evidence>
<dbReference type="EMBL" id="VLTL01000019">
    <property type="protein sequence ID" value="KAA0169773.1"/>
    <property type="molecule type" value="Genomic_DNA"/>
</dbReference>
<evidence type="ECO:0000256" key="7">
    <source>
        <dbReference type="ARBA" id="ARBA00038878"/>
    </source>
</evidence>
<dbReference type="EC" id="1.1.99.2" evidence="7"/>
<evidence type="ECO:0000313" key="16">
    <source>
        <dbReference type="Proteomes" id="UP000324907"/>
    </source>
</evidence>
<keyword evidence="3" id="KW-0274">FAD</keyword>
<dbReference type="EMBL" id="VLTM01000028">
    <property type="protein sequence ID" value="KAA0162270.1"/>
    <property type="molecule type" value="Genomic_DNA"/>
</dbReference>
<dbReference type="Proteomes" id="UP000324907">
    <property type="component" value="Unassembled WGS sequence"/>
</dbReference>
<keyword evidence="15" id="KW-1185">Reference proteome</keyword>
<gene>
    <name evidence="13" type="ORF">FNF27_03132</name>
    <name evidence="12" type="ORF">FNF28_01892</name>
    <name evidence="10" type="ORF">FNF29_05020</name>
    <name evidence="11" type="ORF">FNF31_03312</name>
</gene>
<reference evidence="14 15" key="1">
    <citation type="submission" date="2019-07" db="EMBL/GenBank/DDBJ databases">
        <title>Genomes of Cafeteria roenbergensis.</title>
        <authorList>
            <person name="Fischer M.G."/>
            <person name="Hackl T."/>
            <person name="Roman M."/>
        </authorList>
    </citation>
    <scope>NUCLEOTIDE SEQUENCE [LARGE SCALE GENOMIC DNA]</scope>
    <source>
        <strain evidence="10 15">BVI</strain>
        <strain evidence="11 17">Cflag</strain>
        <strain evidence="13 14">E4-10P</strain>
        <strain evidence="12 16">RCC970-E3</strain>
    </source>
</reference>
<dbReference type="OMA" id="GVHFTRM"/>
<dbReference type="EMBL" id="VLTN01000032">
    <property type="protein sequence ID" value="KAA0150683.1"/>
    <property type="molecule type" value="Genomic_DNA"/>
</dbReference>
<dbReference type="Proteomes" id="UP000325113">
    <property type="component" value="Unassembled WGS sequence"/>
</dbReference>
<evidence type="ECO:0000313" key="15">
    <source>
        <dbReference type="Proteomes" id="UP000323011"/>
    </source>
</evidence>
<keyword evidence="4" id="KW-0560">Oxidoreductase</keyword>
<dbReference type="AlphaFoldDB" id="A0A5A8CC32"/>
<dbReference type="PANTHER" id="PTHR43104:SF2">
    <property type="entry name" value="L-2-HYDROXYGLUTARATE DEHYDROGENASE, MITOCHONDRIAL"/>
    <property type="match status" value="1"/>
</dbReference>
<evidence type="ECO:0000256" key="8">
    <source>
        <dbReference type="ARBA" id="ARBA00041137"/>
    </source>
</evidence>
<comment type="catalytic activity">
    <reaction evidence="5">
        <text>(S)-2-hydroxyglutarate + A = 2-oxoglutarate + AH2</text>
        <dbReference type="Rhea" id="RHEA:21252"/>
        <dbReference type="ChEBI" id="CHEBI:13193"/>
        <dbReference type="ChEBI" id="CHEBI:16782"/>
        <dbReference type="ChEBI" id="CHEBI:16810"/>
        <dbReference type="ChEBI" id="CHEBI:17499"/>
        <dbReference type="EC" id="1.1.99.2"/>
    </reaction>
</comment>
<evidence type="ECO:0000259" key="9">
    <source>
        <dbReference type="Pfam" id="PF01266"/>
    </source>
</evidence>
<dbReference type="NCBIfam" id="NF008726">
    <property type="entry name" value="PRK11728.1"/>
    <property type="match status" value="1"/>
</dbReference>
<dbReference type="Gene3D" id="3.50.50.60">
    <property type="entry name" value="FAD/NAD(P)-binding domain"/>
    <property type="match status" value="1"/>
</dbReference>
<dbReference type="Gene3D" id="3.30.9.10">
    <property type="entry name" value="D-Amino Acid Oxidase, subunit A, domain 2"/>
    <property type="match status" value="1"/>
</dbReference>
<evidence type="ECO:0000256" key="5">
    <source>
        <dbReference type="ARBA" id="ARBA00036066"/>
    </source>
</evidence>
<sequence length="409" mass="44544">MASGGHALPSKTDFCVVGGGIIGVAIARELAHRHPGASITLLEKESSVAQHASGRNSGVLHAGFYYSPESFKAKLTRAGNVFLHEYIEEKGLKINKCGKIVVARNEEEAAGIDELKRRGDANGVPLEKITAAEAEELEPLVRTHEVALWSPTTSAADPEEVTRSLARDAEEAGVTFIHDTRYVGGGAEGRVGNGCVVRTNHGTLEAGHLVNCAGLYADRVAHDFGFGKDLVMLPFKGLYMYCNSVPLTRLIYPVPDLRNPFLGVHFTVTVDGKVKIGPTAIPALWREQYGLLDNMDIGDMYTTLMTEAQLFVKAGFNFRELAFEEARKYYKPFMTKGASELVKGVTDASFGNYGRPGIRAQLLDKRTRTLVMDFHIEGDESSTHVLNAVSPAWTCSVPFAQHVCDTMKV</sequence>
<proteinExistence type="inferred from homology"/>
<evidence type="ECO:0000256" key="3">
    <source>
        <dbReference type="ARBA" id="ARBA00022827"/>
    </source>
</evidence>
<evidence type="ECO:0000313" key="17">
    <source>
        <dbReference type="Proteomes" id="UP000325113"/>
    </source>
</evidence>
<protein>
    <recommendedName>
        <fullName evidence="8">L-2-hydroxyglutarate dehydrogenase, mitochondrial</fullName>
        <ecNumber evidence="7">1.1.99.2</ecNumber>
    </recommendedName>
</protein>
<name>A0A5A8CC32_CAFRO</name>
<evidence type="ECO:0000313" key="12">
    <source>
        <dbReference type="EMBL" id="KAA0169773.1"/>
    </source>
</evidence>
<organism evidence="10 15">
    <name type="scientific">Cafeteria roenbergensis</name>
    <name type="common">Marine flagellate</name>
    <dbReference type="NCBI Taxonomy" id="33653"/>
    <lineage>
        <taxon>Eukaryota</taxon>
        <taxon>Sar</taxon>
        <taxon>Stramenopiles</taxon>
        <taxon>Bigyra</taxon>
        <taxon>Opalozoa</taxon>
        <taxon>Bicosoecida</taxon>
        <taxon>Cafeteriaceae</taxon>
        <taxon>Cafeteria</taxon>
    </lineage>
</organism>
<dbReference type="Pfam" id="PF01266">
    <property type="entry name" value="DAO"/>
    <property type="match status" value="1"/>
</dbReference>
<evidence type="ECO:0000313" key="14">
    <source>
        <dbReference type="Proteomes" id="UP000322899"/>
    </source>
</evidence>
<dbReference type="OrthoDB" id="498204at2759"/>
<evidence type="ECO:0000313" key="11">
    <source>
        <dbReference type="EMBL" id="KAA0162270.1"/>
    </source>
</evidence>
<dbReference type="PANTHER" id="PTHR43104">
    <property type="entry name" value="L-2-HYDROXYGLUTARATE DEHYDROGENASE, MITOCHONDRIAL"/>
    <property type="match status" value="1"/>
</dbReference>
<dbReference type="GO" id="GO:0047545">
    <property type="term" value="F:(S)-2-hydroxyglutarate dehydrogenase activity"/>
    <property type="evidence" value="ECO:0007669"/>
    <property type="project" value="UniProtKB-EC"/>
</dbReference>
<evidence type="ECO:0000256" key="2">
    <source>
        <dbReference type="ARBA" id="ARBA00022630"/>
    </source>
</evidence>
<dbReference type="InterPro" id="IPR036188">
    <property type="entry name" value="FAD/NAD-bd_sf"/>
</dbReference>
<feature type="domain" description="FAD dependent oxidoreductase" evidence="9">
    <location>
        <begin position="13"/>
        <end position="403"/>
    </location>
</feature>
<accession>A0A5A8CC32</accession>
<evidence type="ECO:0000256" key="1">
    <source>
        <dbReference type="ARBA" id="ARBA00001974"/>
    </source>
</evidence>
<comment type="similarity">
    <text evidence="6">Belongs to the L2HGDH family.</text>
</comment>
<comment type="cofactor">
    <cofactor evidence="1">
        <name>FAD</name>
        <dbReference type="ChEBI" id="CHEBI:57692"/>
    </cofactor>
</comment>
<dbReference type="EMBL" id="VLTO01000014">
    <property type="protein sequence ID" value="KAA0175432.1"/>
    <property type="molecule type" value="Genomic_DNA"/>
</dbReference>